<protein>
    <recommendedName>
        <fullName evidence="3">Transposase</fullName>
    </recommendedName>
</protein>
<accession>A0AA38IYK4</accession>
<dbReference type="AlphaFoldDB" id="A0AA38IYK4"/>
<proteinExistence type="predicted"/>
<dbReference type="PANTHER" id="PTHR47169:SF2">
    <property type="entry name" value="OS01G0541250 PROTEIN"/>
    <property type="match status" value="1"/>
</dbReference>
<dbReference type="Gene3D" id="3.30.420.10">
    <property type="entry name" value="Ribonuclease H-like superfamily/Ribonuclease H"/>
    <property type="match status" value="1"/>
</dbReference>
<evidence type="ECO:0008006" key="3">
    <source>
        <dbReference type="Google" id="ProtNLM"/>
    </source>
</evidence>
<reference evidence="1" key="1">
    <citation type="journal article" date="2023" name="G3 (Bethesda)">
        <title>Whole genome assemblies of Zophobas morio and Tenebrio molitor.</title>
        <authorList>
            <person name="Kaur S."/>
            <person name="Stinson S.A."/>
            <person name="diCenzo G.C."/>
        </authorList>
    </citation>
    <scope>NUCLEOTIDE SEQUENCE</scope>
    <source>
        <strain evidence="1">QUZm001</strain>
    </source>
</reference>
<evidence type="ECO:0000313" key="2">
    <source>
        <dbReference type="Proteomes" id="UP001168821"/>
    </source>
</evidence>
<comment type="caution">
    <text evidence="1">The sequence shown here is derived from an EMBL/GenBank/DDBJ whole genome shotgun (WGS) entry which is preliminary data.</text>
</comment>
<dbReference type="Proteomes" id="UP001168821">
    <property type="component" value="Unassembled WGS sequence"/>
</dbReference>
<dbReference type="PANTHER" id="PTHR47169">
    <property type="entry name" value="OS01G0541250 PROTEIN"/>
    <property type="match status" value="1"/>
</dbReference>
<name>A0AA38IYK4_9CUCU</name>
<dbReference type="GO" id="GO:0003676">
    <property type="term" value="F:nucleic acid binding"/>
    <property type="evidence" value="ECO:0007669"/>
    <property type="project" value="InterPro"/>
</dbReference>
<keyword evidence="2" id="KW-1185">Reference proteome</keyword>
<sequence length="210" mass="24349">MLSGSSNEFKETLDYIHVDEKWFYLTKVKTNFYVAPDEEIPVRSCRSKNFLIKVMFLAAVARPRYDPHRKADFNGKIGIWPFVVQEPGKRNSKNRQRGTLVTKPVEVTREVYVRTITEKLIPAIKEKWPRGSKTMPIKIQQDNARPHCSVDDEEVVRAGPENGWNIKMICQPPNSPDFNVLDLDFFNAIQSLQHKESRTNIDDMAVGWRN</sequence>
<evidence type="ECO:0000313" key="1">
    <source>
        <dbReference type="EMBL" id="KAJ3661514.1"/>
    </source>
</evidence>
<organism evidence="1 2">
    <name type="scientific">Zophobas morio</name>
    <dbReference type="NCBI Taxonomy" id="2755281"/>
    <lineage>
        <taxon>Eukaryota</taxon>
        <taxon>Metazoa</taxon>
        <taxon>Ecdysozoa</taxon>
        <taxon>Arthropoda</taxon>
        <taxon>Hexapoda</taxon>
        <taxon>Insecta</taxon>
        <taxon>Pterygota</taxon>
        <taxon>Neoptera</taxon>
        <taxon>Endopterygota</taxon>
        <taxon>Coleoptera</taxon>
        <taxon>Polyphaga</taxon>
        <taxon>Cucujiformia</taxon>
        <taxon>Tenebrionidae</taxon>
        <taxon>Zophobas</taxon>
    </lineage>
</organism>
<gene>
    <name evidence="1" type="ORF">Zmor_005908</name>
</gene>
<dbReference type="InterPro" id="IPR036397">
    <property type="entry name" value="RNaseH_sf"/>
</dbReference>
<dbReference type="EMBL" id="JALNTZ010000002">
    <property type="protein sequence ID" value="KAJ3661514.1"/>
    <property type="molecule type" value="Genomic_DNA"/>
</dbReference>